<dbReference type="InterPro" id="IPR046342">
    <property type="entry name" value="CBS_dom_sf"/>
</dbReference>
<evidence type="ECO:0000256" key="12">
    <source>
        <dbReference type="ARBA" id="ARBA00023122"/>
    </source>
</evidence>
<feature type="transmembrane region" description="Helical" evidence="14">
    <location>
        <begin position="20"/>
        <end position="39"/>
    </location>
</feature>
<feature type="transmembrane region" description="Helical" evidence="14">
    <location>
        <begin position="179"/>
        <end position="196"/>
    </location>
</feature>
<evidence type="ECO:0000313" key="19">
    <source>
        <dbReference type="EMBL" id="TMJ10079.1"/>
    </source>
</evidence>
<dbReference type="SUPFAM" id="SSF54631">
    <property type="entry name" value="CBS-domain pair"/>
    <property type="match status" value="1"/>
</dbReference>
<dbReference type="PROSITE" id="PS51371">
    <property type="entry name" value="CBS"/>
    <property type="match status" value="1"/>
</dbReference>
<keyword evidence="7" id="KW-0677">Repeat</keyword>
<comment type="subcellular location">
    <subcellularLocation>
        <location evidence="1 14">Cell membrane</location>
        <topology evidence="1 14">Multi-pass membrane protein</topology>
    </subcellularLocation>
</comment>
<keyword evidence="12 17" id="KW-0129">CBS domain</keyword>
<dbReference type="GO" id="GO:0008237">
    <property type="term" value="F:metallopeptidase activity"/>
    <property type="evidence" value="ECO:0007669"/>
    <property type="project" value="UniProtKB-UniRule"/>
</dbReference>
<dbReference type="Proteomes" id="UP000320393">
    <property type="component" value="Unassembled WGS sequence"/>
</dbReference>
<dbReference type="Pfam" id="PF02163">
    <property type="entry name" value="Peptidase_M50"/>
    <property type="match status" value="1"/>
</dbReference>
<evidence type="ECO:0000256" key="9">
    <source>
        <dbReference type="ARBA" id="ARBA00022833"/>
    </source>
</evidence>
<evidence type="ECO:0000313" key="20">
    <source>
        <dbReference type="Proteomes" id="UP000320393"/>
    </source>
</evidence>
<evidence type="ECO:0000256" key="3">
    <source>
        <dbReference type="ARBA" id="ARBA00022475"/>
    </source>
</evidence>
<evidence type="ECO:0000256" key="4">
    <source>
        <dbReference type="ARBA" id="ARBA00022670"/>
    </source>
</evidence>
<feature type="transmembrane region" description="Helical" evidence="14">
    <location>
        <begin position="81"/>
        <end position="104"/>
    </location>
</feature>
<feature type="transmembrane region" description="Helical" evidence="14">
    <location>
        <begin position="116"/>
        <end position="135"/>
    </location>
</feature>
<gene>
    <name evidence="19" type="ORF">E6H02_08355</name>
</gene>
<dbReference type="CDD" id="cd06164">
    <property type="entry name" value="S2P-M50_SpoIVFB_CBS"/>
    <property type="match status" value="1"/>
</dbReference>
<dbReference type="GO" id="GO:0046872">
    <property type="term" value="F:metal ion binding"/>
    <property type="evidence" value="ECO:0007669"/>
    <property type="project" value="UniProtKB-UniRule"/>
</dbReference>
<evidence type="ECO:0000256" key="16">
    <source>
        <dbReference type="PIRSR" id="PIRSR006404-2"/>
    </source>
</evidence>
<dbReference type="PANTHER" id="PTHR39188">
    <property type="entry name" value="MEMBRANE-ASSOCIATED ZINC METALLOPROTEASE M50B"/>
    <property type="match status" value="1"/>
</dbReference>
<evidence type="ECO:0000256" key="15">
    <source>
        <dbReference type="PIRSR" id="PIRSR006404-1"/>
    </source>
</evidence>
<feature type="active site" evidence="15">
    <location>
        <position position="41"/>
    </location>
</feature>
<feature type="domain" description="CBS" evidence="18">
    <location>
        <begin position="285"/>
        <end position="344"/>
    </location>
</feature>
<organism evidence="19 20">
    <name type="scientific">Candidatus Segetimicrobium genomatis</name>
    <dbReference type="NCBI Taxonomy" id="2569760"/>
    <lineage>
        <taxon>Bacteria</taxon>
        <taxon>Bacillati</taxon>
        <taxon>Candidatus Sysuimicrobiota</taxon>
        <taxon>Candidatus Sysuimicrobiia</taxon>
        <taxon>Candidatus Sysuimicrobiales</taxon>
        <taxon>Candidatus Segetimicrobiaceae</taxon>
        <taxon>Candidatus Segetimicrobium</taxon>
    </lineage>
</organism>
<dbReference type="InterPro" id="IPR008915">
    <property type="entry name" value="Peptidase_M50"/>
</dbReference>
<evidence type="ECO:0000256" key="2">
    <source>
        <dbReference type="ARBA" id="ARBA00007931"/>
    </source>
</evidence>
<proteinExistence type="inferred from homology"/>
<keyword evidence="9 14" id="KW-0862">Zinc</keyword>
<dbReference type="GO" id="GO:0006508">
    <property type="term" value="P:proteolysis"/>
    <property type="evidence" value="ECO:0007669"/>
    <property type="project" value="UniProtKB-KW"/>
</dbReference>
<comment type="caution">
    <text evidence="19">The sequence shown here is derived from an EMBL/GenBank/DDBJ whole genome shotgun (WGS) entry which is preliminary data.</text>
</comment>
<evidence type="ECO:0000259" key="18">
    <source>
        <dbReference type="PROSITE" id="PS51371"/>
    </source>
</evidence>
<evidence type="ECO:0000256" key="8">
    <source>
        <dbReference type="ARBA" id="ARBA00022801"/>
    </source>
</evidence>
<keyword evidence="8 14" id="KW-0378">Hydrolase</keyword>
<feature type="binding site" evidence="16">
    <location>
        <position position="40"/>
    </location>
    <ligand>
        <name>Zn(2+)</name>
        <dbReference type="ChEBI" id="CHEBI:29105"/>
        <note>catalytic</note>
    </ligand>
</feature>
<dbReference type="AlphaFoldDB" id="A0A537LPY2"/>
<comment type="similarity">
    <text evidence="2 14">Belongs to the peptidase M50B family.</text>
</comment>
<feature type="transmembrane region" description="Helical" evidence="14">
    <location>
        <begin position="51"/>
        <end position="69"/>
    </location>
</feature>
<keyword evidence="10 14" id="KW-1133">Transmembrane helix</keyword>
<dbReference type="PANTHER" id="PTHR39188:SF3">
    <property type="entry name" value="STAGE IV SPORULATION PROTEIN FB"/>
    <property type="match status" value="1"/>
</dbReference>
<accession>A0A537LPY2</accession>
<feature type="binding site" evidence="16">
    <location>
        <position position="44"/>
    </location>
    <ligand>
        <name>Zn(2+)</name>
        <dbReference type="ChEBI" id="CHEBI:29105"/>
        <note>catalytic</note>
    </ligand>
</feature>
<evidence type="ECO:0000256" key="10">
    <source>
        <dbReference type="ARBA" id="ARBA00022989"/>
    </source>
</evidence>
<evidence type="ECO:0000256" key="11">
    <source>
        <dbReference type="ARBA" id="ARBA00023049"/>
    </source>
</evidence>
<reference evidence="19 20" key="1">
    <citation type="journal article" date="2019" name="Nat. Microbiol.">
        <title>Mediterranean grassland soil C-N compound turnover is dependent on rainfall and depth, and is mediated by genomically divergent microorganisms.</title>
        <authorList>
            <person name="Diamond S."/>
            <person name="Andeer P.F."/>
            <person name="Li Z."/>
            <person name="Crits-Christoph A."/>
            <person name="Burstein D."/>
            <person name="Anantharaman K."/>
            <person name="Lane K.R."/>
            <person name="Thomas B.C."/>
            <person name="Pan C."/>
            <person name="Northen T.R."/>
            <person name="Banfield J.F."/>
        </authorList>
    </citation>
    <scope>NUCLEOTIDE SEQUENCE [LARGE SCALE GENOMIC DNA]</scope>
    <source>
        <strain evidence="19">NP_5</strain>
    </source>
</reference>
<dbReference type="InterPro" id="IPR016483">
    <property type="entry name" value="UCP006404_Pept_M50_CBS"/>
</dbReference>
<dbReference type="SMART" id="SM00116">
    <property type="entry name" value="CBS"/>
    <property type="match status" value="2"/>
</dbReference>
<sequence>MTWSLAVSYYPAAFPGWPASLYWVLGAVSAIMLFVSVLLHELGHSVVALRYRVPVRSIMIFLFGGVSQIGGEAPSGGAEFWIAFAGPAVSLALAGVFGLLQYLVAGIGPLYALAKYLAYINGALALFNLIPGFPLDGGRVLRAVLWTATRNFGQATLIAATAGRAIAFVFILSGVWQMFAGNFGSGLWIAFIGWFLESAASTQVQQQMLQGALAGHTVAEVMNRSYATIPATIHLQELVDRHILGGGRRSFIVTQGDQPVGLVTLRQIKEVPREGWPTTSVAQAMTPVTRLKRVRPDTGLWAAVEEMDRDGVNQLPVMTDGQILGMLSRDDVISFLRTLQELGVWPRARGSTASSSQR</sequence>
<keyword evidence="4 14" id="KW-0645">Protease</keyword>
<evidence type="ECO:0000256" key="6">
    <source>
        <dbReference type="ARBA" id="ARBA00022723"/>
    </source>
</evidence>
<dbReference type="InterPro" id="IPR000644">
    <property type="entry name" value="CBS_dom"/>
</dbReference>
<dbReference type="Gene3D" id="3.10.580.10">
    <property type="entry name" value="CBS-domain"/>
    <property type="match status" value="1"/>
</dbReference>
<keyword evidence="11 14" id="KW-0482">Metalloprotease</keyword>
<keyword evidence="3 14" id="KW-1003">Cell membrane</keyword>
<evidence type="ECO:0000256" key="5">
    <source>
        <dbReference type="ARBA" id="ARBA00022692"/>
    </source>
</evidence>
<keyword evidence="5 14" id="KW-0812">Transmembrane</keyword>
<evidence type="ECO:0000256" key="14">
    <source>
        <dbReference type="PIRNR" id="PIRNR006404"/>
    </source>
</evidence>
<protein>
    <recommendedName>
        <fullName evidence="14">Zinc metalloprotease</fullName>
    </recommendedName>
</protein>
<keyword evidence="6 14" id="KW-0479">Metal-binding</keyword>
<evidence type="ECO:0000256" key="17">
    <source>
        <dbReference type="PROSITE-ProRule" id="PRU00703"/>
    </source>
</evidence>
<name>A0A537LPY2_9BACT</name>
<evidence type="ECO:0000256" key="13">
    <source>
        <dbReference type="ARBA" id="ARBA00023136"/>
    </source>
</evidence>
<evidence type="ECO:0000256" key="1">
    <source>
        <dbReference type="ARBA" id="ARBA00004651"/>
    </source>
</evidence>
<feature type="binding site" evidence="16">
    <location>
        <position position="136"/>
    </location>
    <ligand>
        <name>Zn(2+)</name>
        <dbReference type="ChEBI" id="CHEBI:29105"/>
        <note>catalytic</note>
    </ligand>
</feature>
<dbReference type="EMBL" id="VBAM01000316">
    <property type="protein sequence ID" value="TMJ10079.1"/>
    <property type="molecule type" value="Genomic_DNA"/>
</dbReference>
<dbReference type="PIRSF" id="PIRSF006404">
    <property type="entry name" value="UCP006404_Pept_M50_CBS"/>
    <property type="match status" value="1"/>
</dbReference>
<dbReference type="Pfam" id="PF00571">
    <property type="entry name" value="CBS"/>
    <property type="match status" value="2"/>
</dbReference>
<comment type="cofactor">
    <cofactor evidence="14 16">
        <name>Zn(2+)</name>
        <dbReference type="ChEBI" id="CHEBI:29105"/>
    </cofactor>
    <text evidence="14 16">Binds 1 zinc ion per subunit.</text>
</comment>
<evidence type="ECO:0000256" key="7">
    <source>
        <dbReference type="ARBA" id="ARBA00022737"/>
    </source>
</evidence>
<feature type="transmembrane region" description="Helical" evidence="14">
    <location>
        <begin position="155"/>
        <end position="172"/>
    </location>
</feature>
<keyword evidence="13 14" id="KW-0472">Membrane</keyword>
<dbReference type="GO" id="GO:0005886">
    <property type="term" value="C:plasma membrane"/>
    <property type="evidence" value="ECO:0007669"/>
    <property type="project" value="UniProtKB-SubCell"/>
</dbReference>